<reference evidence="7 8" key="1">
    <citation type="submission" date="2019-01" db="EMBL/GenBank/DDBJ databases">
        <title>Intercellular communication is required for trap formation in the nematode-trapping fungus Duddingtonia flagrans.</title>
        <authorList>
            <person name="Youssar L."/>
            <person name="Wernet V."/>
            <person name="Hensel N."/>
            <person name="Hildebrandt H.-G."/>
            <person name="Fischer R."/>
        </authorList>
    </citation>
    <scope>NUCLEOTIDE SEQUENCE [LARGE SCALE GENOMIC DNA]</scope>
    <source>
        <strain evidence="7 8">CBS H-5679</strain>
    </source>
</reference>
<dbReference type="OrthoDB" id="413460at2759"/>
<feature type="domain" description="Helicase ATP-binding" evidence="5">
    <location>
        <begin position="289"/>
        <end position="457"/>
    </location>
</feature>
<evidence type="ECO:0000256" key="2">
    <source>
        <dbReference type="ARBA" id="ARBA00022801"/>
    </source>
</evidence>
<dbReference type="GO" id="GO:0005634">
    <property type="term" value="C:nucleus"/>
    <property type="evidence" value="ECO:0007669"/>
    <property type="project" value="TreeGrafter"/>
</dbReference>
<keyword evidence="8" id="KW-1185">Reference proteome</keyword>
<organism evidence="7 8">
    <name type="scientific">Arthrobotrys flagrans</name>
    <name type="common">Nematode-trapping fungus</name>
    <name type="synonym">Trichothecium flagrans</name>
    <dbReference type="NCBI Taxonomy" id="97331"/>
    <lineage>
        <taxon>Eukaryota</taxon>
        <taxon>Fungi</taxon>
        <taxon>Dikarya</taxon>
        <taxon>Ascomycota</taxon>
        <taxon>Pezizomycotina</taxon>
        <taxon>Orbiliomycetes</taxon>
        <taxon>Orbiliales</taxon>
        <taxon>Orbiliaceae</taxon>
        <taxon>Arthrobotrys</taxon>
    </lineage>
</organism>
<feature type="domain" description="Helicase C-terminal" evidence="6">
    <location>
        <begin position="610"/>
        <end position="772"/>
    </location>
</feature>
<dbReference type="Pfam" id="PF00271">
    <property type="entry name" value="Helicase_C"/>
    <property type="match status" value="1"/>
</dbReference>
<dbReference type="FunFam" id="3.40.50.10810:FF:000020">
    <property type="entry name" value="DNA repair and recombination protein RAD54B"/>
    <property type="match status" value="1"/>
</dbReference>
<dbReference type="PROSITE" id="PS51192">
    <property type="entry name" value="HELICASE_ATP_BIND_1"/>
    <property type="match status" value="1"/>
</dbReference>
<dbReference type="GO" id="GO:0000724">
    <property type="term" value="P:double-strand break repair via homologous recombination"/>
    <property type="evidence" value="ECO:0007669"/>
    <property type="project" value="TreeGrafter"/>
</dbReference>
<evidence type="ECO:0000313" key="7">
    <source>
        <dbReference type="EMBL" id="RVD87394.1"/>
    </source>
</evidence>
<feature type="region of interest" description="Disordered" evidence="4">
    <location>
        <begin position="858"/>
        <end position="908"/>
    </location>
</feature>
<dbReference type="Gene3D" id="3.40.50.10810">
    <property type="entry name" value="Tandem AAA-ATPase domain"/>
    <property type="match status" value="1"/>
</dbReference>
<dbReference type="PANTHER" id="PTHR45629">
    <property type="entry name" value="SNF2/RAD54 FAMILY MEMBER"/>
    <property type="match status" value="1"/>
</dbReference>
<evidence type="ECO:0000256" key="1">
    <source>
        <dbReference type="ARBA" id="ARBA00022741"/>
    </source>
</evidence>
<evidence type="ECO:0000256" key="3">
    <source>
        <dbReference type="ARBA" id="ARBA00022840"/>
    </source>
</evidence>
<gene>
    <name evidence="7" type="ORF">DFL_001630</name>
</gene>
<dbReference type="PROSITE" id="PS51194">
    <property type="entry name" value="HELICASE_CTER"/>
    <property type="match status" value="1"/>
</dbReference>
<feature type="compositionally biased region" description="Basic and acidic residues" evidence="4">
    <location>
        <begin position="858"/>
        <end position="876"/>
    </location>
</feature>
<dbReference type="AlphaFoldDB" id="A0A437A865"/>
<dbReference type="GeneID" id="93583941"/>
<dbReference type="Proteomes" id="UP000283090">
    <property type="component" value="Unassembled WGS sequence"/>
</dbReference>
<protein>
    <submittedName>
        <fullName evidence="7">Uncharacterized protein</fullName>
    </submittedName>
</protein>
<feature type="region of interest" description="Disordered" evidence="4">
    <location>
        <begin position="1"/>
        <end position="58"/>
    </location>
</feature>
<keyword evidence="2" id="KW-0378">Hydrolase</keyword>
<dbReference type="CDD" id="cd18793">
    <property type="entry name" value="SF2_C_SNF"/>
    <property type="match status" value="1"/>
</dbReference>
<dbReference type="RefSeq" id="XP_067492938.1">
    <property type="nucleotide sequence ID" value="XM_067630279.1"/>
</dbReference>
<dbReference type="GO" id="GO:0005524">
    <property type="term" value="F:ATP binding"/>
    <property type="evidence" value="ECO:0007669"/>
    <property type="project" value="InterPro"/>
</dbReference>
<dbReference type="GO" id="GO:0016787">
    <property type="term" value="F:hydrolase activity"/>
    <property type="evidence" value="ECO:0007669"/>
    <property type="project" value="UniProtKB-KW"/>
</dbReference>
<name>A0A437A865_ARTFL</name>
<dbReference type="InterPro" id="IPR001650">
    <property type="entry name" value="Helicase_C-like"/>
</dbReference>
<dbReference type="GO" id="GO:0015616">
    <property type="term" value="F:DNA translocase activity"/>
    <property type="evidence" value="ECO:0007669"/>
    <property type="project" value="TreeGrafter"/>
</dbReference>
<dbReference type="InterPro" id="IPR027417">
    <property type="entry name" value="P-loop_NTPase"/>
</dbReference>
<accession>A0A437A865</accession>
<dbReference type="VEuPathDB" id="FungiDB:DFL_001630"/>
<keyword evidence="3" id="KW-0067">ATP-binding</keyword>
<dbReference type="Gene3D" id="1.20.120.850">
    <property type="entry name" value="SWI2/SNF2 ATPases, N-terminal domain"/>
    <property type="match status" value="1"/>
</dbReference>
<evidence type="ECO:0000259" key="6">
    <source>
        <dbReference type="PROSITE" id="PS51194"/>
    </source>
</evidence>
<dbReference type="EMBL" id="SAEB01000003">
    <property type="protein sequence ID" value="RVD87394.1"/>
    <property type="molecule type" value="Genomic_DNA"/>
</dbReference>
<dbReference type="InterPro" id="IPR050496">
    <property type="entry name" value="SNF2_RAD54_helicase_repair"/>
</dbReference>
<evidence type="ECO:0000313" key="8">
    <source>
        <dbReference type="Proteomes" id="UP000283090"/>
    </source>
</evidence>
<dbReference type="CDD" id="cd18004">
    <property type="entry name" value="DEXHc_RAD54"/>
    <property type="match status" value="1"/>
</dbReference>
<dbReference type="STRING" id="97331.A0A437A865"/>
<dbReference type="SUPFAM" id="SSF52540">
    <property type="entry name" value="P-loop containing nucleoside triphosphate hydrolases"/>
    <property type="match status" value="2"/>
</dbReference>
<dbReference type="InterPro" id="IPR038718">
    <property type="entry name" value="SNF2-like_sf"/>
</dbReference>
<dbReference type="SMART" id="SM00490">
    <property type="entry name" value="HELICc"/>
    <property type="match status" value="1"/>
</dbReference>
<dbReference type="InterPro" id="IPR049730">
    <property type="entry name" value="SNF2/RAD54-like_C"/>
</dbReference>
<evidence type="ECO:0000256" key="4">
    <source>
        <dbReference type="SAM" id="MobiDB-lite"/>
    </source>
</evidence>
<dbReference type="SMART" id="SM00487">
    <property type="entry name" value="DEXDc"/>
    <property type="match status" value="1"/>
</dbReference>
<dbReference type="PANTHER" id="PTHR45629:SF7">
    <property type="entry name" value="DNA EXCISION REPAIR PROTEIN ERCC-6-RELATED"/>
    <property type="match status" value="1"/>
</dbReference>
<keyword evidence="1" id="KW-0547">Nucleotide-binding</keyword>
<comment type="caution">
    <text evidence="7">The sequence shown here is derived from an EMBL/GenBank/DDBJ whole genome shotgun (WGS) entry which is preliminary data.</text>
</comment>
<dbReference type="InterPro" id="IPR000330">
    <property type="entry name" value="SNF2_N"/>
</dbReference>
<sequence>MYRKKFIPPLLKKPPTAPTTDNTNSEPPPKKIKLEPQSSSQKSADSNSGRSPQCSNGVREVLSVSRVTAGPGSRFNPPTIIRKPLIPVANPPAATEKEGSKPAAGNGEGRHYFNVLWRKFQARKHKTWDGDGVLAIVNGNATLQDVNGRDIGSGRISKTPVEGDIISLGGKEVEIDSVLPKSDFMAGKPFLKSKGKQMDTEPTISMTEFYAKSTFKPPLLSGTTVTKINPQKPVARFDPNAEGALVMKRPDISSKNKTIVDVVVDPIISRHLRPHQREGVAFLYETVMGMRSYEGRGAILADEMGLGKTLQTITLLWTLLKQNPIHNQGPVVKKAMIVCPVSLINNWRREFKKWLGNERIHVFVADGKSNVRDFTHGPVYNVMIVGYERLRSIQDKLKQCQVDIIIADEGHRLKTAENKSAQAIRSLATPRRVVLSGTPLQNDLREFFVMADFVNPEILENYSTFKKQFENPIVKSQQPEASKADKDLGNARKASLTELMNKFVLRRTAKILTKYLPPKTDVVLFCRPTKQQLELYQAILNTSVARRQMGSMDTALQLITLLKKVCNSISLLKSKGKEDDEAKFSNSILEEAKVAGSALVSNNSSGKLKVLEKLLVTLKETTQEKVVLVSNYTSTLDILEKMLNSKGFHHLRLDGKTPTNKRQDLVDKFNRVSSDVAFAFLLSSKSGGAGLNLIGASRLFLFDSDWNPATDLQAMARVHRDGQKSHVYIYRMMTTGCIDEKIYQRQITKQGLADSVMDQKAGGSNFTSAELKDLFRLDTETICNTHDLLGCECGEIGELPGEDIENEEEDEKDEPIQMTGWTRASAVDMDKQEEAYRKATSKARQRMKALLEFSHINPDKIPKSGIRDSPPKKSTGDEEEGDIEEEEPLSIVEDEILNKQPPRSTTSYKSSLTYKLFAFDFHIF</sequence>
<dbReference type="InterPro" id="IPR014001">
    <property type="entry name" value="Helicase_ATP-bd"/>
</dbReference>
<dbReference type="GO" id="GO:0007131">
    <property type="term" value="P:reciprocal meiotic recombination"/>
    <property type="evidence" value="ECO:0007669"/>
    <property type="project" value="TreeGrafter"/>
</dbReference>
<proteinExistence type="predicted"/>
<dbReference type="Pfam" id="PF00176">
    <property type="entry name" value="SNF2-rel_dom"/>
    <property type="match status" value="1"/>
</dbReference>
<dbReference type="Gene3D" id="3.40.50.300">
    <property type="entry name" value="P-loop containing nucleotide triphosphate hydrolases"/>
    <property type="match status" value="1"/>
</dbReference>
<feature type="compositionally biased region" description="Low complexity" evidence="4">
    <location>
        <begin position="38"/>
        <end position="48"/>
    </location>
</feature>
<evidence type="ECO:0000259" key="5">
    <source>
        <dbReference type="PROSITE" id="PS51192"/>
    </source>
</evidence>
<feature type="compositionally biased region" description="Acidic residues" evidence="4">
    <location>
        <begin position="877"/>
        <end position="895"/>
    </location>
</feature>